<dbReference type="EMBL" id="BEWI01000032">
    <property type="protein sequence ID" value="GAY22308.1"/>
    <property type="molecule type" value="Genomic_DNA"/>
</dbReference>
<keyword evidence="1" id="KW-0732">Signal</keyword>
<evidence type="ECO:0000256" key="1">
    <source>
        <dbReference type="SAM" id="SignalP"/>
    </source>
</evidence>
<comment type="caution">
    <text evidence="2">The sequence shown here is derived from an EMBL/GenBank/DDBJ whole genome shotgun (WGS) entry which is preliminary data.</text>
</comment>
<dbReference type="AlphaFoldDB" id="A0A292ZGV7"/>
<sequence length="37" mass="3881">MKKVFWLLALGALASAAMAATLGRAEDTPRPASKQAH</sequence>
<evidence type="ECO:0000313" key="2">
    <source>
        <dbReference type="EMBL" id="GAY22308.1"/>
    </source>
</evidence>
<feature type="signal peptide" evidence="1">
    <location>
        <begin position="1"/>
        <end position="19"/>
    </location>
</feature>
<protein>
    <submittedName>
        <fullName evidence="2">Uncharacterized protein</fullName>
    </submittedName>
</protein>
<accession>A0A292ZGV7</accession>
<name>A0A292ZGV7_SPHSA</name>
<proteinExistence type="predicted"/>
<reference evidence="2 3" key="2">
    <citation type="journal article" date="2013" name="Environ. Sci. Technol.">
        <title>The 4-tert-butylphenol-utilizing bacterium Sphingobium fuliginis OMI can degrade bisphenols via phenolic ring hydroxylation and meta-cleavage pathway.</title>
        <authorList>
            <person name="Ogata Y."/>
            <person name="Goda S."/>
            <person name="Toyama T."/>
            <person name="Sei K."/>
            <person name="Ike M."/>
        </authorList>
    </citation>
    <scope>NUCLEOTIDE SEQUENCE [LARGE SCALE GENOMIC DNA]</scope>
    <source>
        <strain evidence="2 3">OMI</strain>
    </source>
</reference>
<dbReference type="Proteomes" id="UP000221538">
    <property type="component" value="Unassembled WGS sequence"/>
</dbReference>
<reference evidence="2 3" key="1">
    <citation type="journal article" date="2013" name="Biodegradation">
        <title>Occurrence of 4-tert-butylphenol (4-t-BP) biodegradation in an aquatic sample caused by the presence of Spirodela polyrrhiza and isolation of a 4-t-BP-utilizing bacterium.</title>
        <authorList>
            <person name="Ogata Y."/>
            <person name="Toyama T."/>
            <person name="Yu N."/>
            <person name="Wang X."/>
            <person name="Sei K."/>
            <person name="Ike M."/>
        </authorList>
    </citation>
    <scope>NUCLEOTIDE SEQUENCE [LARGE SCALE GENOMIC DNA]</scope>
    <source>
        <strain evidence="2 3">OMI</strain>
    </source>
</reference>
<gene>
    <name evidence="2" type="ORF">SFOMI_2864</name>
</gene>
<feature type="chain" id="PRO_5013194710" evidence="1">
    <location>
        <begin position="20"/>
        <end position="37"/>
    </location>
</feature>
<organism evidence="2 3">
    <name type="scientific">Sphingobium fuliginis (strain ATCC 27551)</name>
    <dbReference type="NCBI Taxonomy" id="336203"/>
    <lineage>
        <taxon>Bacteria</taxon>
        <taxon>Pseudomonadati</taxon>
        <taxon>Pseudomonadota</taxon>
        <taxon>Alphaproteobacteria</taxon>
        <taxon>Sphingomonadales</taxon>
        <taxon>Sphingomonadaceae</taxon>
        <taxon>Sphingobium</taxon>
    </lineage>
</organism>
<evidence type="ECO:0000313" key="3">
    <source>
        <dbReference type="Proteomes" id="UP000221538"/>
    </source>
</evidence>